<feature type="transmembrane region" description="Helical" evidence="16">
    <location>
        <begin position="200"/>
        <end position="221"/>
    </location>
</feature>
<feature type="transmembrane region" description="Helical" evidence="16">
    <location>
        <begin position="274"/>
        <end position="292"/>
    </location>
</feature>
<protein>
    <recommendedName>
        <fullName evidence="17">CFEM domain-containing protein</fullName>
    </recommendedName>
</protein>
<dbReference type="Pfam" id="PF05730">
    <property type="entry name" value="CFEM"/>
    <property type="match status" value="1"/>
</dbReference>
<comment type="subcellular location">
    <subcellularLocation>
        <location evidence="2">Membrane</location>
        <topology evidence="2">Lipid-anchor</topology>
        <topology evidence="2">GPI-anchor</topology>
    </subcellularLocation>
    <subcellularLocation>
        <location evidence="1">Membrane</location>
        <topology evidence="1">Multi-pass membrane protein</topology>
    </subcellularLocation>
    <subcellularLocation>
        <location evidence="3">Secreted</location>
    </subcellularLocation>
</comment>
<comment type="similarity">
    <text evidence="13">Belongs to the SAT4 family.</text>
</comment>
<feature type="transmembrane region" description="Helical" evidence="16">
    <location>
        <begin position="112"/>
        <end position="132"/>
    </location>
</feature>
<evidence type="ECO:0000256" key="15">
    <source>
        <dbReference type="SAM" id="MobiDB-lite"/>
    </source>
</evidence>
<feature type="disulfide bond" evidence="14">
    <location>
        <begin position="9"/>
        <end position="49"/>
    </location>
</feature>
<evidence type="ECO:0000313" key="19">
    <source>
        <dbReference type="Proteomes" id="UP001600888"/>
    </source>
</evidence>
<evidence type="ECO:0000256" key="7">
    <source>
        <dbReference type="ARBA" id="ARBA00022692"/>
    </source>
</evidence>
<evidence type="ECO:0000256" key="16">
    <source>
        <dbReference type="SAM" id="Phobius"/>
    </source>
</evidence>
<feature type="domain" description="CFEM" evidence="17">
    <location>
        <begin position="1"/>
        <end position="92"/>
    </location>
</feature>
<evidence type="ECO:0000256" key="11">
    <source>
        <dbReference type="ARBA" id="ARBA00023157"/>
    </source>
</evidence>
<keyword evidence="6" id="KW-0336">GPI-anchor</keyword>
<feature type="compositionally biased region" description="Polar residues" evidence="15">
    <location>
        <begin position="422"/>
        <end position="431"/>
    </location>
</feature>
<reference evidence="18 19" key="1">
    <citation type="submission" date="2024-03" db="EMBL/GenBank/DDBJ databases">
        <title>A high-quality draft genome sequence of Diaporthe vaccinii, a causative agent of upright dieback and viscid rot disease in cranberry plants.</title>
        <authorList>
            <person name="Sarrasin M."/>
            <person name="Lang B.F."/>
            <person name="Burger G."/>
        </authorList>
    </citation>
    <scope>NUCLEOTIDE SEQUENCE [LARGE SCALE GENOMIC DNA]</scope>
    <source>
        <strain evidence="18 19">IS7</strain>
    </source>
</reference>
<dbReference type="EMBL" id="JBAWTH010000028">
    <property type="protein sequence ID" value="KAL2285795.1"/>
    <property type="molecule type" value="Genomic_DNA"/>
</dbReference>
<organism evidence="18 19">
    <name type="scientific">Diaporthe vaccinii</name>
    <dbReference type="NCBI Taxonomy" id="105482"/>
    <lineage>
        <taxon>Eukaryota</taxon>
        <taxon>Fungi</taxon>
        <taxon>Dikarya</taxon>
        <taxon>Ascomycota</taxon>
        <taxon>Pezizomycotina</taxon>
        <taxon>Sordariomycetes</taxon>
        <taxon>Sordariomycetidae</taxon>
        <taxon>Diaporthales</taxon>
        <taxon>Diaporthaceae</taxon>
        <taxon>Diaporthe</taxon>
        <taxon>Diaporthe eres species complex</taxon>
    </lineage>
</organism>
<keyword evidence="14" id="KW-0349">Heme</keyword>
<dbReference type="PROSITE" id="PS52012">
    <property type="entry name" value="CFEM"/>
    <property type="match status" value="1"/>
</dbReference>
<dbReference type="Pfam" id="PF20684">
    <property type="entry name" value="Fung_rhodopsin"/>
    <property type="match status" value="1"/>
</dbReference>
<feature type="transmembrane region" description="Helical" evidence="16">
    <location>
        <begin position="78"/>
        <end position="100"/>
    </location>
</feature>
<dbReference type="Proteomes" id="UP001600888">
    <property type="component" value="Unassembled WGS sequence"/>
</dbReference>
<evidence type="ECO:0000256" key="10">
    <source>
        <dbReference type="ARBA" id="ARBA00023136"/>
    </source>
</evidence>
<feature type="binding site" description="axial binding residue" evidence="14">
    <location>
        <position position="27"/>
    </location>
    <ligand>
        <name>heme</name>
        <dbReference type="ChEBI" id="CHEBI:30413"/>
    </ligand>
    <ligandPart>
        <name>Fe</name>
        <dbReference type="ChEBI" id="CHEBI:18248"/>
    </ligandPart>
</feature>
<evidence type="ECO:0000313" key="18">
    <source>
        <dbReference type="EMBL" id="KAL2285795.1"/>
    </source>
</evidence>
<keyword evidence="9 16" id="KW-1133">Transmembrane helix</keyword>
<evidence type="ECO:0000259" key="17">
    <source>
        <dbReference type="PROSITE" id="PS52012"/>
    </source>
</evidence>
<evidence type="ECO:0000256" key="8">
    <source>
        <dbReference type="ARBA" id="ARBA00022729"/>
    </source>
</evidence>
<feature type="transmembrane region" description="Helical" evidence="16">
    <location>
        <begin position="156"/>
        <end position="180"/>
    </location>
</feature>
<evidence type="ECO:0000256" key="13">
    <source>
        <dbReference type="ARBA" id="ARBA00038359"/>
    </source>
</evidence>
<keyword evidence="5" id="KW-0964">Secreted</keyword>
<feature type="transmembrane region" description="Helical" evidence="16">
    <location>
        <begin position="241"/>
        <end position="262"/>
    </location>
</feature>
<evidence type="ECO:0000256" key="3">
    <source>
        <dbReference type="ARBA" id="ARBA00004613"/>
    </source>
</evidence>
<keyword evidence="11 14" id="KW-1015">Disulfide bond</keyword>
<feature type="region of interest" description="Disordered" evidence="15">
    <location>
        <begin position="354"/>
        <end position="373"/>
    </location>
</feature>
<feature type="disulfide bond" evidence="14">
    <location>
        <begin position="23"/>
        <end position="30"/>
    </location>
</feature>
<evidence type="ECO:0000256" key="9">
    <source>
        <dbReference type="ARBA" id="ARBA00022989"/>
    </source>
</evidence>
<feature type="disulfide bond" evidence="14">
    <location>
        <begin position="32"/>
        <end position="65"/>
    </location>
</feature>
<comment type="caution">
    <text evidence="18">The sequence shown here is derived from an EMBL/GenBank/DDBJ whole genome shotgun (WGS) entry which is preliminary data.</text>
</comment>
<evidence type="ECO:0000256" key="5">
    <source>
        <dbReference type="ARBA" id="ARBA00022525"/>
    </source>
</evidence>
<dbReference type="PANTHER" id="PTHR33048">
    <property type="entry name" value="PTH11-LIKE INTEGRAL MEMBRANE PROTEIN (AFU_ORTHOLOGUE AFUA_5G11245)"/>
    <property type="match status" value="1"/>
</dbReference>
<name>A0ABR4ETM8_9PEZI</name>
<keyword evidence="7 16" id="KW-0812">Transmembrane</keyword>
<keyword evidence="6" id="KW-0325">Glycoprotein</keyword>
<gene>
    <name evidence="18" type="ORF">FJTKL_07515</name>
</gene>
<dbReference type="InterPro" id="IPR049326">
    <property type="entry name" value="Rhodopsin_dom_fungi"/>
</dbReference>
<feature type="disulfide bond" evidence="14">
    <location>
        <begin position="13"/>
        <end position="44"/>
    </location>
</feature>
<keyword evidence="8" id="KW-0732">Signal</keyword>
<comment type="similarity">
    <text evidence="4">Belongs to the RBT5 family.</text>
</comment>
<sequence>MNLTGIPECGVNCLVSALSQSSCLPSDDSCLCADHVYNDFVNSCVLGNCSVKEQLTTQRVTSLGCGVTYNDTTGSLKLLHYLLFASQTIFFILRMASRALKLAPWDLDDTTIVVSWACSLVLTLGFLGSGIAEAELGAGKPYWTFEFWEITATLKVYFIFEILYTVTLGMIKISICFLYIRIFSNSTLKKVLWGTQTFNILLIVVFLCADFGQCVPLSYFWDAWDKEHSGSCFDINAMAYTHSAINIALDVWMLILPAIQVWRLNMSFKKKLGVSAMFAIGIFLTAASIVRLTTLREFAKDPNDYTSYYPVAVWTVVELTVGMIVASLPAARIIVVKYGTSVLDATIRSSRRTESKTLPSYKKKSISNSNSSSLSRFGGRLKLPMLSFGGGGLMNSNWRELPASETSRYDPSPGSMPPIELNSGNNISQNKRVNEGETGGKEVIM</sequence>
<keyword evidence="14" id="KW-0479">Metal-binding</keyword>
<keyword evidence="10 16" id="KW-0472">Membrane</keyword>
<feature type="transmembrane region" description="Helical" evidence="16">
    <location>
        <begin position="312"/>
        <end position="331"/>
    </location>
</feature>
<proteinExistence type="inferred from homology"/>
<accession>A0ABR4ETM8</accession>
<keyword evidence="14" id="KW-0408">Iron</keyword>
<feature type="region of interest" description="Disordered" evidence="15">
    <location>
        <begin position="420"/>
        <end position="445"/>
    </location>
</feature>
<dbReference type="InterPro" id="IPR008427">
    <property type="entry name" value="Extracellular_membr_CFEM_dom"/>
</dbReference>
<feature type="compositionally biased region" description="Basic and acidic residues" evidence="15">
    <location>
        <begin position="432"/>
        <end position="445"/>
    </location>
</feature>
<keyword evidence="19" id="KW-1185">Reference proteome</keyword>
<dbReference type="InterPro" id="IPR052337">
    <property type="entry name" value="SAT4-like"/>
</dbReference>
<evidence type="ECO:0000256" key="12">
    <source>
        <dbReference type="ARBA" id="ARBA00023288"/>
    </source>
</evidence>
<evidence type="ECO:0000256" key="14">
    <source>
        <dbReference type="PROSITE-ProRule" id="PRU01356"/>
    </source>
</evidence>
<evidence type="ECO:0000256" key="6">
    <source>
        <dbReference type="ARBA" id="ARBA00022622"/>
    </source>
</evidence>
<dbReference type="PANTHER" id="PTHR33048:SF143">
    <property type="entry name" value="EXTRACELLULAR MEMBRANE PROTEIN CFEM DOMAIN-CONTAINING PROTEIN-RELATED"/>
    <property type="match status" value="1"/>
</dbReference>
<keyword evidence="12" id="KW-0449">Lipoprotein</keyword>
<evidence type="ECO:0000256" key="4">
    <source>
        <dbReference type="ARBA" id="ARBA00010031"/>
    </source>
</evidence>
<evidence type="ECO:0000256" key="2">
    <source>
        <dbReference type="ARBA" id="ARBA00004589"/>
    </source>
</evidence>
<evidence type="ECO:0000256" key="1">
    <source>
        <dbReference type="ARBA" id="ARBA00004141"/>
    </source>
</evidence>